<dbReference type="Pfam" id="PF11848">
    <property type="entry name" value="DUF3368"/>
    <property type="match status" value="1"/>
</dbReference>
<evidence type="ECO:0000313" key="2">
    <source>
        <dbReference type="Proteomes" id="UP000070463"/>
    </source>
</evidence>
<protein>
    <recommendedName>
        <fullName evidence="3">DUF3368 domain-containing protein</fullName>
    </recommendedName>
</protein>
<dbReference type="PANTHER" id="PTHR39550:SF1">
    <property type="entry name" value="SLL0658 PROTEIN"/>
    <property type="match status" value="1"/>
</dbReference>
<proteinExistence type="predicted"/>
<evidence type="ECO:0000313" key="1">
    <source>
        <dbReference type="EMBL" id="KXA94742.1"/>
    </source>
</evidence>
<reference evidence="1 2" key="1">
    <citation type="journal article" date="2016" name="Sci. Rep.">
        <title>Metabolic traits of an uncultured archaeal lineage -MSBL1- from brine pools of the Red Sea.</title>
        <authorList>
            <person name="Mwirichia R."/>
            <person name="Alam I."/>
            <person name="Rashid M."/>
            <person name="Vinu M."/>
            <person name="Ba-Alawi W."/>
            <person name="Anthony Kamau A."/>
            <person name="Kamanda Ngugi D."/>
            <person name="Goker M."/>
            <person name="Klenk H.P."/>
            <person name="Bajic V."/>
            <person name="Stingl U."/>
        </authorList>
    </citation>
    <scope>NUCLEOTIDE SEQUENCE [LARGE SCALE GENOMIC DNA]</scope>
    <source>
        <strain evidence="1">SCGC-AAA259I09</strain>
    </source>
</reference>
<accession>A0A133UKJ4</accession>
<keyword evidence="2" id="KW-1185">Reference proteome</keyword>
<dbReference type="InterPro" id="IPR021799">
    <property type="entry name" value="PIN-like_prokaryotic"/>
</dbReference>
<gene>
    <name evidence="1" type="ORF">AKJ37_07350</name>
</gene>
<evidence type="ECO:0008006" key="3">
    <source>
        <dbReference type="Google" id="ProtNLM"/>
    </source>
</evidence>
<dbReference type="Proteomes" id="UP000070463">
    <property type="component" value="Unassembled WGS sequence"/>
</dbReference>
<organism evidence="1 2">
    <name type="scientific">candidate division MSBL1 archaeon SCGC-AAA259I09</name>
    <dbReference type="NCBI Taxonomy" id="1698267"/>
    <lineage>
        <taxon>Archaea</taxon>
        <taxon>Methanobacteriati</taxon>
        <taxon>Methanobacteriota</taxon>
        <taxon>candidate division MSBL1</taxon>
    </lineage>
</organism>
<sequence>MKDSRTFIDASTIIALASIGELNFLKKIFEEINITPHVRSEILVENYPETNRISEAIGEWMKVIEINENNLKKYEKHGLGKGESSIIDIARKDDRLVLDDPVARNVAKVNGLNFTGLIGLIVEASHAGLISSERGKKILDKLSSSDFRMTSELYNWAIKRL</sequence>
<dbReference type="PANTHER" id="PTHR39550">
    <property type="entry name" value="SLL0658 PROTEIN"/>
    <property type="match status" value="1"/>
</dbReference>
<dbReference type="AlphaFoldDB" id="A0A133UKJ4"/>
<name>A0A133UKJ4_9EURY</name>
<dbReference type="EMBL" id="LHXR01000169">
    <property type="protein sequence ID" value="KXA94742.1"/>
    <property type="molecule type" value="Genomic_DNA"/>
</dbReference>
<comment type="caution">
    <text evidence="1">The sequence shown here is derived from an EMBL/GenBank/DDBJ whole genome shotgun (WGS) entry which is preliminary data.</text>
</comment>